<evidence type="ECO:0000313" key="2">
    <source>
        <dbReference type="EMBL" id="CDJ41245.1"/>
    </source>
</evidence>
<evidence type="ECO:0000313" key="3">
    <source>
        <dbReference type="Proteomes" id="UP000030747"/>
    </source>
</evidence>
<dbReference type="RefSeq" id="XP_013231995.1">
    <property type="nucleotide sequence ID" value="XM_013376541.1"/>
</dbReference>
<proteinExistence type="predicted"/>
<feature type="region of interest" description="Disordered" evidence="1">
    <location>
        <begin position="174"/>
        <end position="232"/>
    </location>
</feature>
<evidence type="ECO:0000256" key="1">
    <source>
        <dbReference type="SAM" id="MobiDB-lite"/>
    </source>
</evidence>
<sequence>MIGPALTQEVALHLESSPQDDSPSFSVVIPVKRGFKKPPTVGCVLPYLAKAAALLACVSLTYLLLSCGIAIRRASWRPSRLLSSDLDEACAGSEGGSDTEEGETTAPPAPVIGTNSGEGTPQSDEPLYMTMRSLQLGDSGPPEQEEDVYVEMASFLPQVAGSARQEEEEDIYVDMGGSAPQGGESSQRSQQANQDDEPIYENMDFFRSRLESSGTRSASRTNTSPPSGVDPSIIETITRATSNWPMFLGTAGEEEQMEHKEIPTVPSSWPPAQKPPKGKRKPPQTNPRRGFVWGADLKRESPYMDFSEVAEVMEKNRHGGASSWREASRAREQQRFRAAGLVKPDEVLVQVQREGGSGSLPSEGALFAEVDLDASRVGFYEIVSAFAFPTSLRRSLM</sequence>
<reference evidence="2" key="2">
    <citation type="submission" date="2013-10" db="EMBL/GenBank/DDBJ databases">
        <authorList>
            <person name="Aslett M."/>
        </authorList>
    </citation>
    <scope>NUCLEOTIDE SEQUENCE [LARGE SCALE GENOMIC DNA]</scope>
    <source>
        <strain evidence="2">Houghton</strain>
    </source>
</reference>
<dbReference type="Proteomes" id="UP000030747">
    <property type="component" value="Unassembled WGS sequence"/>
</dbReference>
<feature type="region of interest" description="Disordered" evidence="1">
    <location>
        <begin position="253"/>
        <end position="290"/>
    </location>
</feature>
<gene>
    <name evidence="2" type="ORF">ETH_00011600</name>
</gene>
<keyword evidence="3" id="KW-1185">Reference proteome</keyword>
<protein>
    <submittedName>
        <fullName evidence="2">Uncharacterized protein</fullName>
    </submittedName>
</protein>
<dbReference type="OrthoDB" id="10363254at2759"/>
<organism evidence="2 3">
    <name type="scientific">Eimeria tenella</name>
    <name type="common">Coccidian parasite</name>
    <dbReference type="NCBI Taxonomy" id="5802"/>
    <lineage>
        <taxon>Eukaryota</taxon>
        <taxon>Sar</taxon>
        <taxon>Alveolata</taxon>
        <taxon>Apicomplexa</taxon>
        <taxon>Conoidasida</taxon>
        <taxon>Coccidia</taxon>
        <taxon>Eucoccidiorida</taxon>
        <taxon>Eimeriorina</taxon>
        <taxon>Eimeriidae</taxon>
        <taxon>Eimeria</taxon>
    </lineage>
</organism>
<feature type="region of interest" description="Disordered" evidence="1">
    <location>
        <begin position="88"/>
        <end position="125"/>
    </location>
</feature>
<reference evidence="2" key="1">
    <citation type="submission" date="2013-10" db="EMBL/GenBank/DDBJ databases">
        <title>Genomic analysis of the causative agents of coccidiosis in chickens.</title>
        <authorList>
            <person name="Reid A.J."/>
            <person name="Blake D."/>
            <person name="Billington K."/>
            <person name="Browne H."/>
            <person name="Dunn M."/>
            <person name="Hung S."/>
            <person name="Kawahara F."/>
            <person name="Miranda-Saavedra D."/>
            <person name="Mourier T."/>
            <person name="Nagra H."/>
            <person name="Otto T.D."/>
            <person name="Rawlings N."/>
            <person name="Sanchez A."/>
            <person name="Sanders M."/>
            <person name="Subramaniam C."/>
            <person name="Tay Y."/>
            <person name="Dear P."/>
            <person name="Doerig C."/>
            <person name="Gruber A."/>
            <person name="Parkinson J."/>
            <person name="Shirley M."/>
            <person name="Wan K.L."/>
            <person name="Berriman M."/>
            <person name="Tomley F."/>
            <person name="Pain A."/>
        </authorList>
    </citation>
    <scope>NUCLEOTIDE SEQUENCE [LARGE SCALE GENOMIC DNA]</scope>
    <source>
        <strain evidence="2">Houghton</strain>
    </source>
</reference>
<dbReference type="VEuPathDB" id="ToxoDB:ETH_00011600"/>
<dbReference type="VEuPathDB" id="ToxoDB:ETH2_0508400"/>
<dbReference type="GeneID" id="25251506"/>
<feature type="compositionally biased region" description="Polar residues" evidence="1">
    <location>
        <begin position="211"/>
        <end position="226"/>
    </location>
</feature>
<feature type="compositionally biased region" description="Polar residues" evidence="1">
    <location>
        <begin position="183"/>
        <end position="193"/>
    </location>
</feature>
<accession>U6L0F8</accession>
<name>U6L0F8_EIMTE</name>
<feature type="compositionally biased region" description="Polar residues" evidence="1">
    <location>
        <begin position="113"/>
        <end position="123"/>
    </location>
</feature>
<dbReference type="AlphaFoldDB" id="U6L0F8"/>
<dbReference type="EMBL" id="HG675579">
    <property type="protein sequence ID" value="CDJ41245.1"/>
    <property type="molecule type" value="Genomic_DNA"/>
</dbReference>